<comment type="caution">
    <text evidence="6">The sequence shown here is derived from an EMBL/GenBank/DDBJ whole genome shotgun (WGS) entry which is preliminary data.</text>
</comment>
<reference evidence="6 7" key="3">
    <citation type="submission" date="2020-08" db="EMBL/GenBank/DDBJ databases">
        <title>Genomic Encyclopedia of Type Strains, Phase IV (KMG-IV): sequencing the most valuable type-strain genomes for metagenomic binning, comparative biology and taxonomic classification.</title>
        <authorList>
            <person name="Goeker M."/>
        </authorList>
    </citation>
    <scope>NUCLEOTIDE SEQUENCE [LARGE SCALE GENOMIC DNA]</scope>
    <source>
        <strain evidence="6 7">DSM 24105</strain>
    </source>
</reference>
<reference evidence="5" key="4">
    <citation type="submission" date="2023-01" db="EMBL/GenBank/DDBJ databases">
        <title>Draft genome sequence of Methylobacterium brachythecii strain NBRC 107710.</title>
        <authorList>
            <person name="Sun Q."/>
            <person name="Mori K."/>
        </authorList>
    </citation>
    <scope>NUCLEOTIDE SEQUENCE</scope>
    <source>
        <strain evidence="5">NBRC 107710</strain>
    </source>
</reference>
<dbReference type="FunFam" id="3.30.70.270:FF:000001">
    <property type="entry name" value="Diguanylate cyclase domain protein"/>
    <property type="match status" value="1"/>
</dbReference>
<keyword evidence="3" id="KW-0812">Transmembrane</keyword>
<name>A0A7W6ACL3_9HYPH</name>
<feature type="transmembrane region" description="Helical" evidence="3">
    <location>
        <begin position="99"/>
        <end position="119"/>
    </location>
</feature>
<gene>
    <name evidence="5" type="ORF">GCM10007884_44100</name>
    <name evidence="6" type="ORF">GGR33_000253</name>
</gene>
<evidence type="ECO:0000256" key="1">
    <source>
        <dbReference type="ARBA" id="ARBA00012528"/>
    </source>
</evidence>
<keyword evidence="3" id="KW-1133">Transmembrane helix</keyword>
<dbReference type="GO" id="GO:1902201">
    <property type="term" value="P:negative regulation of bacterial-type flagellum-dependent cell motility"/>
    <property type="evidence" value="ECO:0007669"/>
    <property type="project" value="TreeGrafter"/>
</dbReference>
<keyword evidence="3" id="KW-0472">Membrane</keyword>
<evidence type="ECO:0000256" key="2">
    <source>
        <dbReference type="ARBA" id="ARBA00034247"/>
    </source>
</evidence>
<dbReference type="PROSITE" id="PS50887">
    <property type="entry name" value="GGDEF"/>
    <property type="match status" value="1"/>
</dbReference>
<dbReference type="Pfam" id="PF00990">
    <property type="entry name" value="GGDEF"/>
    <property type="match status" value="1"/>
</dbReference>
<dbReference type="InterPro" id="IPR029787">
    <property type="entry name" value="Nucleotide_cyclase"/>
</dbReference>
<evidence type="ECO:0000313" key="8">
    <source>
        <dbReference type="Proteomes" id="UP001156881"/>
    </source>
</evidence>
<comment type="catalytic activity">
    <reaction evidence="2">
        <text>2 GTP = 3',3'-c-di-GMP + 2 diphosphate</text>
        <dbReference type="Rhea" id="RHEA:24898"/>
        <dbReference type="ChEBI" id="CHEBI:33019"/>
        <dbReference type="ChEBI" id="CHEBI:37565"/>
        <dbReference type="ChEBI" id="CHEBI:58805"/>
        <dbReference type="EC" id="2.7.7.65"/>
    </reaction>
</comment>
<dbReference type="GO" id="GO:0005886">
    <property type="term" value="C:plasma membrane"/>
    <property type="evidence" value="ECO:0007669"/>
    <property type="project" value="TreeGrafter"/>
</dbReference>
<proteinExistence type="predicted"/>
<dbReference type="PANTHER" id="PTHR45138:SF9">
    <property type="entry name" value="DIGUANYLATE CYCLASE DGCM-RELATED"/>
    <property type="match status" value="1"/>
</dbReference>
<feature type="transmembrane region" description="Helical" evidence="3">
    <location>
        <begin position="150"/>
        <end position="168"/>
    </location>
</feature>
<feature type="domain" description="GGDEF" evidence="4">
    <location>
        <begin position="256"/>
        <end position="395"/>
    </location>
</feature>
<feature type="transmembrane region" description="Helical" evidence="3">
    <location>
        <begin position="41"/>
        <end position="60"/>
    </location>
</feature>
<evidence type="ECO:0000313" key="5">
    <source>
        <dbReference type="EMBL" id="GLS46416.1"/>
    </source>
</evidence>
<evidence type="ECO:0000259" key="4">
    <source>
        <dbReference type="PROSITE" id="PS50887"/>
    </source>
</evidence>
<dbReference type="GO" id="GO:0052621">
    <property type="term" value="F:diguanylate cyclase activity"/>
    <property type="evidence" value="ECO:0007669"/>
    <property type="project" value="UniProtKB-EC"/>
</dbReference>
<dbReference type="EMBL" id="JACIDN010000001">
    <property type="protein sequence ID" value="MBB3900773.1"/>
    <property type="molecule type" value="Genomic_DNA"/>
</dbReference>
<dbReference type="RefSeq" id="WP_183501570.1">
    <property type="nucleotide sequence ID" value="NZ_BSPG01000041.1"/>
</dbReference>
<dbReference type="Gene3D" id="3.30.70.270">
    <property type="match status" value="1"/>
</dbReference>
<dbReference type="Proteomes" id="UP001156881">
    <property type="component" value="Unassembled WGS sequence"/>
</dbReference>
<dbReference type="GO" id="GO:0043709">
    <property type="term" value="P:cell adhesion involved in single-species biofilm formation"/>
    <property type="evidence" value="ECO:0007669"/>
    <property type="project" value="TreeGrafter"/>
</dbReference>
<dbReference type="SUPFAM" id="SSF55073">
    <property type="entry name" value="Nucleotide cyclase"/>
    <property type="match status" value="1"/>
</dbReference>
<evidence type="ECO:0000313" key="6">
    <source>
        <dbReference type="EMBL" id="MBB3900773.1"/>
    </source>
</evidence>
<dbReference type="InterPro" id="IPR000160">
    <property type="entry name" value="GGDEF_dom"/>
</dbReference>
<accession>A0A7W6ACL3</accession>
<organism evidence="6 7">
    <name type="scientific">Methylobacterium brachythecii</name>
    <dbReference type="NCBI Taxonomy" id="1176177"/>
    <lineage>
        <taxon>Bacteria</taxon>
        <taxon>Pseudomonadati</taxon>
        <taxon>Pseudomonadota</taxon>
        <taxon>Alphaproteobacteria</taxon>
        <taxon>Hyphomicrobiales</taxon>
        <taxon>Methylobacteriaceae</taxon>
        <taxon>Methylobacterium</taxon>
    </lineage>
</organism>
<dbReference type="InterPro" id="IPR043128">
    <property type="entry name" value="Rev_trsase/Diguanyl_cyclase"/>
</dbReference>
<dbReference type="CDD" id="cd01949">
    <property type="entry name" value="GGDEF"/>
    <property type="match status" value="1"/>
</dbReference>
<evidence type="ECO:0000256" key="3">
    <source>
        <dbReference type="SAM" id="Phobius"/>
    </source>
</evidence>
<dbReference type="NCBIfam" id="TIGR00254">
    <property type="entry name" value="GGDEF"/>
    <property type="match status" value="1"/>
</dbReference>
<dbReference type="SMART" id="SM00267">
    <property type="entry name" value="GGDEF"/>
    <property type="match status" value="1"/>
</dbReference>
<dbReference type="Proteomes" id="UP000517759">
    <property type="component" value="Unassembled WGS sequence"/>
</dbReference>
<dbReference type="InterPro" id="IPR050469">
    <property type="entry name" value="Diguanylate_Cyclase"/>
</dbReference>
<reference evidence="5" key="1">
    <citation type="journal article" date="2014" name="Int. J. Syst. Evol. Microbiol.">
        <title>Complete genome of a new Firmicutes species belonging to the dominant human colonic microbiota ('Ruminococcus bicirculans') reveals two chromosomes and a selective capacity to utilize plant glucans.</title>
        <authorList>
            <consortium name="NISC Comparative Sequencing Program"/>
            <person name="Wegmann U."/>
            <person name="Louis P."/>
            <person name="Goesmann A."/>
            <person name="Henrissat B."/>
            <person name="Duncan S.H."/>
            <person name="Flint H.J."/>
        </authorList>
    </citation>
    <scope>NUCLEOTIDE SEQUENCE</scope>
    <source>
        <strain evidence="5">NBRC 107710</strain>
    </source>
</reference>
<dbReference type="AlphaFoldDB" id="A0A7W6ACL3"/>
<dbReference type="EMBL" id="BSPG01000041">
    <property type="protein sequence ID" value="GLS46416.1"/>
    <property type="molecule type" value="Genomic_DNA"/>
</dbReference>
<protein>
    <recommendedName>
        <fullName evidence="1">diguanylate cyclase</fullName>
        <ecNumber evidence="1">2.7.7.65</ecNumber>
    </recommendedName>
</protein>
<keyword evidence="8" id="KW-1185">Reference proteome</keyword>
<feature type="transmembrane region" description="Helical" evidence="3">
    <location>
        <begin position="66"/>
        <end position="87"/>
    </location>
</feature>
<dbReference type="PANTHER" id="PTHR45138">
    <property type="entry name" value="REGULATORY COMPONENTS OF SENSORY TRANSDUCTION SYSTEM"/>
    <property type="match status" value="1"/>
</dbReference>
<feature type="transmembrane region" description="Helical" evidence="3">
    <location>
        <begin position="125"/>
        <end position="143"/>
    </location>
</feature>
<evidence type="ECO:0000313" key="7">
    <source>
        <dbReference type="Proteomes" id="UP000517759"/>
    </source>
</evidence>
<sequence>MLPLIEEGLTRPWHRLRLPAPLEARWATQGRAANARRIRSWLLVFILVNVISVKVDLDLFGPEAVAIPAALTLGVLVPITLLAILLLRKEPSPRRQLGAVLTVSLVAMAVTLNSAWIVPGPHGDVYSILAAIIPLVVGMIAPLSFRHGIIYCAACFTLYVGAIAGFGLGDHDGFGVPMLVASLILVPLKLTYAQEWETKQSFLLGLRERIQADALAEANSRLTVLSETDALTGVANRRLFDQRLVEAWIAAGRERAWLGLALVDVDHFKAFNDAAGHAEGDRCLRQVASALQQALASRVGLVARFGGEEFVALLPGATPEAMIEAGQALHDAVTRLGLPHPGRPGTRLSASVGVTAMHGTTHVLGVTPAGLIEAADQALYRAKHAGRDRVEAACPDLVLPETASARAA</sequence>
<dbReference type="EC" id="2.7.7.65" evidence="1"/>
<reference evidence="8" key="2">
    <citation type="journal article" date="2019" name="Int. J. Syst. Evol. Microbiol.">
        <title>The Global Catalogue of Microorganisms (GCM) 10K type strain sequencing project: providing services to taxonomists for standard genome sequencing and annotation.</title>
        <authorList>
            <consortium name="The Broad Institute Genomics Platform"/>
            <consortium name="The Broad Institute Genome Sequencing Center for Infectious Disease"/>
            <person name="Wu L."/>
            <person name="Ma J."/>
        </authorList>
    </citation>
    <scope>NUCLEOTIDE SEQUENCE [LARGE SCALE GENOMIC DNA]</scope>
    <source>
        <strain evidence="8">NBRC 107710</strain>
    </source>
</reference>